<reference evidence="3 4" key="1">
    <citation type="journal article" date="2019" name="Microb. Cell Fact.">
        <title>Exploring novel herbicidin analogues by transcriptional regulator overexpression and MS/MS molecular networking.</title>
        <authorList>
            <person name="Shi Y."/>
            <person name="Gu R."/>
            <person name="Li Y."/>
            <person name="Wang X."/>
            <person name="Ren W."/>
            <person name="Li X."/>
            <person name="Wang L."/>
            <person name="Xie Y."/>
            <person name="Hong B."/>
        </authorList>
    </citation>
    <scope>NUCLEOTIDE SEQUENCE [LARGE SCALE GENOMIC DNA]</scope>
    <source>
        <strain evidence="3 4">US-43</strain>
    </source>
</reference>
<proteinExistence type="inferred from homology"/>
<dbReference type="PANTHER" id="PTHR11487">
    <property type="entry name" value="THIOESTERASE"/>
    <property type="match status" value="1"/>
</dbReference>
<dbReference type="SUPFAM" id="SSF53474">
    <property type="entry name" value="alpha/beta-Hydrolases"/>
    <property type="match status" value="1"/>
</dbReference>
<evidence type="ECO:0000259" key="2">
    <source>
        <dbReference type="Pfam" id="PF00975"/>
    </source>
</evidence>
<evidence type="ECO:0000256" key="1">
    <source>
        <dbReference type="ARBA" id="ARBA00007169"/>
    </source>
</evidence>
<keyword evidence="4" id="KW-1185">Reference proteome</keyword>
<evidence type="ECO:0000313" key="3">
    <source>
        <dbReference type="EMBL" id="KAB7833959.1"/>
    </source>
</evidence>
<name>A0A5N5W0C8_STRMB</name>
<dbReference type="InterPro" id="IPR001031">
    <property type="entry name" value="Thioesterase"/>
</dbReference>
<protein>
    <submittedName>
        <fullName evidence="3">Thioesterase</fullName>
    </submittedName>
</protein>
<dbReference type="Proteomes" id="UP000327000">
    <property type="component" value="Unassembled WGS sequence"/>
</dbReference>
<comment type="similarity">
    <text evidence="1">Belongs to the thioesterase family.</text>
</comment>
<dbReference type="InterPro" id="IPR029058">
    <property type="entry name" value="AB_hydrolase_fold"/>
</dbReference>
<comment type="caution">
    <text evidence="3">The sequence shown here is derived from an EMBL/GenBank/DDBJ whole genome shotgun (WGS) entry which is preliminary data.</text>
</comment>
<dbReference type="Gene3D" id="3.40.50.1820">
    <property type="entry name" value="alpha/beta hydrolase"/>
    <property type="match status" value="1"/>
</dbReference>
<dbReference type="InterPro" id="IPR012223">
    <property type="entry name" value="TEII"/>
</dbReference>
<dbReference type="OrthoDB" id="8480037at2"/>
<dbReference type="AlphaFoldDB" id="A0A5N5W0C8"/>
<dbReference type="GO" id="GO:0008610">
    <property type="term" value="P:lipid biosynthetic process"/>
    <property type="evidence" value="ECO:0007669"/>
    <property type="project" value="TreeGrafter"/>
</dbReference>
<organism evidence="3 4">
    <name type="scientific">Streptomyces mobaraensis</name>
    <name type="common">Streptoverticillium mobaraense</name>
    <dbReference type="NCBI Taxonomy" id="35621"/>
    <lineage>
        <taxon>Bacteria</taxon>
        <taxon>Bacillati</taxon>
        <taxon>Actinomycetota</taxon>
        <taxon>Actinomycetes</taxon>
        <taxon>Kitasatosporales</taxon>
        <taxon>Streptomycetaceae</taxon>
        <taxon>Streptomyces</taxon>
    </lineage>
</organism>
<dbReference type="PANTHER" id="PTHR11487:SF0">
    <property type="entry name" value="S-ACYL FATTY ACID SYNTHASE THIOESTERASE, MEDIUM CHAIN"/>
    <property type="match status" value="1"/>
</dbReference>
<dbReference type="EMBL" id="VOKX01000120">
    <property type="protein sequence ID" value="KAB7833959.1"/>
    <property type="molecule type" value="Genomic_DNA"/>
</dbReference>
<dbReference type="RefSeq" id="WP_152265857.1">
    <property type="nucleotide sequence ID" value="NZ_VOKX01000120.1"/>
</dbReference>
<gene>
    <name evidence="3" type="ORF">FRZ00_31535</name>
</gene>
<accession>A0A5N5W0C8</accession>
<sequence>MDFPLTRVNPWFSGGCDGRPRVRLCALPYAGGTAAVFKDWPAALPPGVELLTAHLPGRGDRFTEPPPATLEETAERLCEALPPSDLPTVVLGHSMGALLGYELAARLAARGRAPNLLIAAACRPPHVPPDASGPVTEAELAATLRAERPWDTALRDEELMEAVLPALVADITAGDRYHRPRPRPLDLPLKVYIGADDDGTDWRTTLGWRACTARDCEVVVLPGGHYFVETDRAAVLTRVAADLAEAEAGA</sequence>
<dbReference type="Pfam" id="PF00975">
    <property type="entry name" value="Thioesterase"/>
    <property type="match status" value="1"/>
</dbReference>
<evidence type="ECO:0000313" key="4">
    <source>
        <dbReference type="Proteomes" id="UP000327000"/>
    </source>
</evidence>
<feature type="domain" description="Thioesterase" evidence="2">
    <location>
        <begin position="23"/>
        <end position="238"/>
    </location>
</feature>